<keyword evidence="7" id="KW-1185">Reference proteome</keyword>
<keyword evidence="2" id="KW-0813">Transport</keyword>
<dbReference type="Gene3D" id="1.25.10.10">
    <property type="entry name" value="Leucine-rich Repeat Variant"/>
    <property type="match status" value="1"/>
</dbReference>
<dbReference type="GO" id="GO:0005829">
    <property type="term" value="C:cytosol"/>
    <property type="evidence" value="ECO:0007669"/>
    <property type="project" value="TreeGrafter"/>
</dbReference>
<dbReference type="Pfam" id="PF03810">
    <property type="entry name" value="IBN_N"/>
    <property type="match status" value="1"/>
</dbReference>
<dbReference type="InterPro" id="IPR056840">
    <property type="entry name" value="HEAT_IPO9_central"/>
</dbReference>
<dbReference type="PROSITE" id="PS50166">
    <property type="entry name" value="IMPORTIN_B_NT"/>
    <property type="match status" value="1"/>
</dbReference>
<proteinExistence type="predicted"/>
<dbReference type="PANTHER" id="PTHR10997">
    <property type="entry name" value="IMPORTIN-7, 8, 11"/>
    <property type="match status" value="1"/>
</dbReference>
<comment type="subcellular location">
    <subcellularLocation>
        <location evidence="1">Nucleus</location>
    </subcellularLocation>
</comment>
<dbReference type="InterPro" id="IPR013598">
    <property type="entry name" value="Exportin-1/Importin-b-like"/>
</dbReference>
<dbReference type="OrthoDB" id="431626at2759"/>
<dbReference type="AlphaFoldDB" id="A0A165C593"/>
<evidence type="ECO:0000259" key="5">
    <source>
        <dbReference type="PROSITE" id="PS50166"/>
    </source>
</evidence>
<dbReference type="InterPro" id="IPR001494">
    <property type="entry name" value="Importin-beta_N"/>
</dbReference>
<evidence type="ECO:0000313" key="6">
    <source>
        <dbReference type="EMBL" id="KZT02228.1"/>
    </source>
</evidence>
<reference evidence="6 7" key="1">
    <citation type="journal article" date="2016" name="Mol. Biol. Evol.">
        <title>Comparative Genomics of Early-Diverging Mushroom-Forming Fungi Provides Insights into the Origins of Lignocellulose Decay Capabilities.</title>
        <authorList>
            <person name="Nagy L.G."/>
            <person name="Riley R."/>
            <person name="Tritt A."/>
            <person name="Adam C."/>
            <person name="Daum C."/>
            <person name="Floudas D."/>
            <person name="Sun H."/>
            <person name="Yadav J.S."/>
            <person name="Pangilinan J."/>
            <person name="Larsson K.H."/>
            <person name="Matsuura K."/>
            <person name="Barry K."/>
            <person name="Labutti K."/>
            <person name="Kuo R."/>
            <person name="Ohm R.A."/>
            <person name="Bhattacharya S.S."/>
            <person name="Shirouzu T."/>
            <person name="Yoshinaga Y."/>
            <person name="Martin F.M."/>
            <person name="Grigoriev I.V."/>
            <person name="Hibbett D.S."/>
        </authorList>
    </citation>
    <scope>NUCLEOTIDE SEQUENCE [LARGE SCALE GENOMIC DNA]</scope>
    <source>
        <strain evidence="6 7">93-53</strain>
    </source>
</reference>
<evidence type="ECO:0000313" key="7">
    <source>
        <dbReference type="Proteomes" id="UP000076871"/>
    </source>
</evidence>
<dbReference type="STRING" id="1314785.A0A165C593"/>
<dbReference type="GO" id="GO:0031267">
    <property type="term" value="F:small GTPase binding"/>
    <property type="evidence" value="ECO:0007669"/>
    <property type="project" value="InterPro"/>
</dbReference>
<dbReference type="SUPFAM" id="SSF48371">
    <property type="entry name" value="ARM repeat"/>
    <property type="match status" value="1"/>
</dbReference>
<dbReference type="PANTHER" id="PTHR10997:SF9">
    <property type="entry name" value="IMPORTIN-9"/>
    <property type="match status" value="1"/>
</dbReference>
<dbReference type="GeneID" id="63826854"/>
<sequence>MPVSLQELTQCLSQTLSNDTATRIKAELHLGDLLAAPETGLALAQLVAQQNANVGLRQSAAIILRRFVNERWSPALPKWKGTSAPVELKAQTRQIVFQCLSDPQSKIRSLCAQILTTIASADWPDEWPDLLDALIALLSSNSPASVHGSMQVLAEFIKSDLTEDQILPILRQLLPILLNILGAPQQHSVLTRARAVSVFKTCVETLFMVKQEHPQAVKEAAASILPAWLEAFKYLLNIDPRQDVEGTPNWDGIALRIQIYKALDTIHVPFSKQLLPYINDLLTVSLNHLTLLYPTFVHYYLMGEEPVPLPSENEATELTQLFCAIMDLVSVMTRMGRSKKWFDGGNARALVIAMFNWIQITKEDEEEWANNANAFVANEAEEALSFSVRVSGLDMLAALIEEFQPVAMRTIQQAIQEITRTSNEARDAGNPDWWRPLEAMLAAVGSQAEDVLEWIEDQESAGHPSPMDIEPLLTNVVPNLLGLADCPFLQGRAFVFASQYTKVLPTQLAGQYLEATVHVLEASDAGVPIKISALRAVQNFCKEIDDALLEPVAPRIVKAIGPFLSVTTEDTLSLVLEALDVVVKIGDGKWMTTDLASSLVDAILDIWMKNNRDPIFISLLTEILASLALSPAPAVYATVVKKALPPLCNAIMASTAREPWIAGTAIDLVSSLIQGAPASGLGDGFINILAPSLFLALRTVEDRDVIQNGTACITLIIRKDYPQLKAWTDPTSGQSGLECVLAVLAQQLKSNDESGGLVVGDLIIHLFRRAGESVLPVLPDLLKAMLARMTQAKTASFIQSLVIPFAFLIYNQRDTMLAMLESMDIQGRSGLDILLQTWCENEETFQGFWAQRISTLALCSLYISERPSLQKITVKGDLIIKPETRNVIMTRSRTKQMPTEFTRIPFPVKALKLLLRDLQTGGESATRRINLEDVESDDGESEWLEESMTTVKEKFPDLKDEELMYLSDVLSAPTGLPFDNDDTLEASDDDDLKNDPVSQMDMRGHLLTFFRECAAHNTNNFSAAIDQLTPEEVMVVGQVVGH</sequence>
<dbReference type="RefSeq" id="XP_040759968.1">
    <property type="nucleotide sequence ID" value="XM_040909825.1"/>
</dbReference>
<dbReference type="GO" id="GO:0005635">
    <property type="term" value="C:nuclear envelope"/>
    <property type="evidence" value="ECO:0007669"/>
    <property type="project" value="TreeGrafter"/>
</dbReference>
<dbReference type="Pfam" id="PF08389">
    <property type="entry name" value="Xpo1"/>
    <property type="match status" value="1"/>
</dbReference>
<dbReference type="Pfam" id="PF25018">
    <property type="entry name" value="HEAT_IPO9_c"/>
    <property type="match status" value="1"/>
</dbReference>
<evidence type="ECO:0000256" key="3">
    <source>
        <dbReference type="ARBA" id="ARBA00022927"/>
    </source>
</evidence>
<name>A0A165C593_9APHY</name>
<dbReference type="InParanoid" id="A0A165C593"/>
<feature type="domain" description="Importin N-terminal" evidence="5">
    <location>
        <begin position="26"/>
        <end position="102"/>
    </location>
</feature>
<evidence type="ECO:0000256" key="4">
    <source>
        <dbReference type="ARBA" id="ARBA00023242"/>
    </source>
</evidence>
<dbReference type="EMBL" id="KV427654">
    <property type="protein sequence ID" value="KZT02228.1"/>
    <property type="molecule type" value="Genomic_DNA"/>
</dbReference>
<dbReference type="GO" id="GO:0006606">
    <property type="term" value="P:protein import into nucleus"/>
    <property type="evidence" value="ECO:0007669"/>
    <property type="project" value="TreeGrafter"/>
</dbReference>
<organism evidence="6 7">
    <name type="scientific">Laetiporus sulphureus 93-53</name>
    <dbReference type="NCBI Taxonomy" id="1314785"/>
    <lineage>
        <taxon>Eukaryota</taxon>
        <taxon>Fungi</taxon>
        <taxon>Dikarya</taxon>
        <taxon>Basidiomycota</taxon>
        <taxon>Agaricomycotina</taxon>
        <taxon>Agaricomycetes</taxon>
        <taxon>Polyporales</taxon>
        <taxon>Laetiporus</taxon>
    </lineage>
</organism>
<protein>
    <submittedName>
        <fullName evidence="6">ARM repeat-containing protein</fullName>
    </submittedName>
</protein>
<keyword evidence="3" id="KW-0653">Protein transport</keyword>
<dbReference type="FunCoup" id="A0A165C593">
    <property type="interactions" value="670"/>
</dbReference>
<dbReference type="SMART" id="SM00913">
    <property type="entry name" value="IBN_N"/>
    <property type="match status" value="1"/>
</dbReference>
<dbReference type="InterPro" id="IPR011989">
    <property type="entry name" value="ARM-like"/>
</dbReference>
<evidence type="ECO:0000256" key="1">
    <source>
        <dbReference type="ARBA" id="ARBA00004123"/>
    </source>
</evidence>
<accession>A0A165C593</accession>
<gene>
    <name evidence="6" type="ORF">LAESUDRAFT_730412</name>
</gene>
<dbReference type="InterPro" id="IPR016024">
    <property type="entry name" value="ARM-type_fold"/>
</dbReference>
<dbReference type="Proteomes" id="UP000076871">
    <property type="component" value="Unassembled WGS sequence"/>
</dbReference>
<keyword evidence="4" id="KW-0539">Nucleus</keyword>
<evidence type="ECO:0000256" key="2">
    <source>
        <dbReference type="ARBA" id="ARBA00022448"/>
    </source>
</evidence>